<evidence type="ECO:0000313" key="1">
    <source>
        <dbReference type="EMBL" id="KAJ7994163.1"/>
    </source>
</evidence>
<name>A0ACC2FRT9_DALPE</name>
<comment type="caution">
    <text evidence="1">The sequence shown here is derived from an EMBL/GenBank/DDBJ whole genome shotgun (WGS) entry which is preliminary data.</text>
</comment>
<protein>
    <submittedName>
        <fullName evidence="1">Uncharacterized protein</fullName>
    </submittedName>
</protein>
<sequence>MGSDSASSLSFVFDVTGSMYDDLKQVIEGASRILEKTLSRRTRPIRNFVLVPFHDPDIGPVSITTDPKKFQQDLQELFVQGGGDCPEMSIGAIKKALEVSLPGSFIYVFTDARAKDYRLKRDVLQLVQLRQSQVVFVLTGDCGDRSQPGYRAYEEIAATSSGQIFHLDKQQVNEVLKWVEETVQALKVRLLSSNHDSAQENQWEVPFDPSLKEVTVSLSGPAPQIELRDPVGRVVGVEQGLTELLNIPNSARVVNLKLPRPGAWTLKVSCGGRHTLRVTGVSNLDFRAGFSSVPVSEFNHTRERPIKGVPAHLLLKCTGLKPPGQLSHVELVSGSGHSLRTVPVPLQSDGGSRGLWRVPDIRTTSQSFFLRVTGRDKDGYRFQRLSSVSYTNIVPEAPAVSMPNEVDGFYMQPATIGCSVESNVPYRLRFTRGGLALGEERMFQSSGEASWEILRASGEDEGLYECIAQSSAGQGRALTHLTVREPLPALKTPVNVSSAVGSVAVLTCHVEGSLRYNLTWERSGLAITARSGRVKVLPDSSLELRDVQPEDAGRYHCVAANARGNSRVAVWLLVPEAPSLVVSPQSQAFSRGSDVRLVCTASGSPRPEVFWSHGNVFLTNRPRITVSKQGGLTIRHALPEDSGNYTCTATSEAGTAKQTVFLNYAEEPSVWAAKEVVMVAVGENATLECRTTGVPPPVVKWSKGDLQVVSGAFAEQVTEHHGTLQIRAVQAVHAGEYSCVARNPAGTSSATVILEVGAAPVFTKTPVDVAADVGEKVTLACVARGFPLPTVTWHREDGRAIVAKADSNGGFVQLDAERLLIHSVWLDDDGLYFCEAKNQFGSIRSEARVTVGGLEPPLLANGAPKITTGIGQSLSLPCMLLDGIPLPERNWTHNGNELKLSGRMFRKSDGSLHIARALPEDAGTYVCTAVNIAGSVNISVSLEVHVPPEIIAGPYHYTANEGVAIALTCETRGVPKPTVVWSKGRLPLPRETPSSSQSNPDGFLHIPNPTAADAGTYTCTANSAMGYASYEVQLSVNSKPKIVGASGQKDTVNMSAEVGSEVVLPCEVQGSPSPLITWSRNGQPIPPVTAWFTVLPSGSLKITDVRLIDSKLYTCLAKNPAGNVSINYNLQIQAKPKIQAAPSLLKALINQTVVLPCVAQGEPSPDIRWFHNGRAFTIRDAAVLRIDRARLTDQGTYKCVASSTAGQDIMEIKLEVLGHVGHTELYGFRENAA</sequence>
<organism evidence="1 2">
    <name type="scientific">Dallia pectoralis</name>
    <name type="common">Alaska blackfish</name>
    <dbReference type="NCBI Taxonomy" id="75939"/>
    <lineage>
        <taxon>Eukaryota</taxon>
        <taxon>Metazoa</taxon>
        <taxon>Chordata</taxon>
        <taxon>Craniata</taxon>
        <taxon>Vertebrata</taxon>
        <taxon>Euteleostomi</taxon>
        <taxon>Actinopterygii</taxon>
        <taxon>Neopterygii</taxon>
        <taxon>Teleostei</taxon>
        <taxon>Protacanthopterygii</taxon>
        <taxon>Esociformes</taxon>
        <taxon>Umbridae</taxon>
        <taxon>Dallia</taxon>
    </lineage>
</organism>
<dbReference type="EMBL" id="CM055750">
    <property type="protein sequence ID" value="KAJ7994163.1"/>
    <property type="molecule type" value="Genomic_DNA"/>
</dbReference>
<keyword evidence="2" id="KW-1185">Reference proteome</keyword>
<gene>
    <name evidence="1" type="ORF">DPEC_G00263060</name>
</gene>
<accession>A0ACC2FRT9</accession>
<evidence type="ECO:0000313" key="2">
    <source>
        <dbReference type="Proteomes" id="UP001157502"/>
    </source>
</evidence>
<dbReference type="Proteomes" id="UP001157502">
    <property type="component" value="Chromosome 23"/>
</dbReference>
<proteinExistence type="predicted"/>
<reference evidence="1" key="1">
    <citation type="submission" date="2021-05" db="EMBL/GenBank/DDBJ databases">
        <authorList>
            <person name="Pan Q."/>
            <person name="Jouanno E."/>
            <person name="Zahm M."/>
            <person name="Klopp C."/>
            <person name="Cabau C."/>
            <person name="Louis A."/>
            <person name="Berthelot C."/>
            <person name="Parey E."/>
            <person name="Roest Crollius H."/>
            <person name="Montfort J."/>
            <person name="Robinson-Rechavi M."/>
            <person name="Bouchez O."/>
            <person name="Lampietro C."/>
            <person name="Lopez Roques C."/>
            <person name="Donnadieu C."/>
            <person name="Postlethwait J."/>
            <person name="Bobe J."/>
            <person name="Dillon D."/>
            <person name="Chandos A."/>
            <person name="von Hippel F."/>
            <person name="Guiguen Y."/>
        </authorList>
    </citation>
    <scope>NUCLEOTIDE SEQUENCE</scope>
    <source>
        <strain evidence="1">YG-Jan2019</strain>
    </source>
</reference>